<evidence type="ECO:0000259" key="1">
    <source>
        <dbReference type="PROSITE" id="PS50234"/>
    </source>
</evidence>
<protein>
    <submittedName>
        <fullName evidence="2">VWA domain-containing protein</fullName>
    </submittedName>
</protein>
<dbReference type="InterPro" id="IPR051266">
    <property type="entry name" value="CLCR"/>
</dbReference>
<dbReference type="PANTHER" id="PTHR10579:SF43">
    <property type="entry name" value="ZINC FINGER (C3HC4-TYPE RING FINGER) FAMILY PROTEIN"/>
    <property type="match status" value="1"/>
</dbReference>
<dbReference type="SUPFAM" id="SSF53300">
    <property type="entry name" value="vWA-like"/>
    <property type="match status" value="1"/>
</dbReference>
<dbReference type="Gene3D" id="3.40.50.410">
    <property type="entry name" value="von Willebrand factor, type A domain"/>
    <property type="match status" value="1"/>
</dbReference>
<dbReference type="Proteomes" id="UP000321595">
    <property type="component" value="Chromosome"/>
</dbReference>
<dbReference type="SMART" id="SM00327">
    <property type="entry name" value="VWA"/>
    <property type="match status" value="1"/>
</dbReference>
<gene>
    <name evidence="2" type="ORF">FRD01_08970</name>
</gene>
<reference evidence="2 3" key="1">
    <citation type="submission" date="2019-08" db="EMBL/GenBank/DDBJ databases">
        <authorList>
            <person name="Liang Q."/>
        </authorList>
    </citation>
    <scope>NUCLEOTIDE SEQUENCE [LARGE SCALE GENOMIC DNA]</scope>
    <source>
        <strain evidence="2 3">V1718</strain>
    </source>
</reference>
<dbReference type="PROSITE" id="PS50234">
    <property type="entry name" value="VWFA"/>
    <property type="match status" value="1"/>
</dbReference>
<dbReference type="InterPro" id="IPR036465">
    <property type="entry name" value="vWFA_dom_sf"/>
</dbReference>
<keyword evidence="3" id="KW-1185">Reference proteome</keyword>
<proteinExistence type="predicted"/>
<dbReference type="KEGG" id="bbae:FRD01_08970"/>
<dbReference type="EMBL" id="CP042467">
    <property type="protein sequence ID" value="QED27367.1"/>
    <property type="molecule type" value="Genomic_DNA"/>
</dbReference>
<sequence>MTALFKLKRFYPVAIALAIWGPFLTYQMVQEVNEKYFEEVPAERADLLTIQDTVEPTTEKLVALDRKSGSIMYGAQLSHIQTDKPGTFYAALALQAVDTLEVQSAPVDVTIVLDISGSMNDSNKLNDALQAARTLVVGLDSNDRVSLVTYSDQASLEVPPAAATQEHKATIFAELNSTYAQGGTNIGEGFTSAGLAMAESSGEFVRRVILISDGNPSVGVVDPVQLAQSAGALRESKNLTISTIGLGLDYNARLMEEIANQGGGSYYFVGNSNEISDVLAKELGSMKKTLANNVRVKITTPEFISITNSVGGAVTKYSSREGEIYIGDFPAGNHRSAFVELEVLNPKALIENGAVLKVEVTHSEGTKFLTHSMDLTMGYGSEMVEEPVLTRLKQIETSESVRTAMELFDSYQKERAAQTLERQEAINREFLKRYGIESAAFDRVNKDLLRTAEKLRVIEAKSYEGKWLIKEKFNYANGSIQSEVNF</sequence>
<dbReference type="InterPro" id="IPR002035">
    <property type="entry name" value="VWF_A"/>
</dbReference>
<evidence type="ECO:0000313" key="3">
    <source>
        <dbReference type="Proteomes" id="UP000321595"/>
    </source>
</evidence>
<dbReference type="AlphaFoldDB" id="A0A5B8XQI9"/>
<feature type="domain" description="VWFA" evidence="1">
    <location>
        <begin position="108"/>
        <end position="283"/>
    </location>
</feature>
<dbReference type="Pfam" id="PF00092">
    <property type="entry name" value="VWA"/>
    <property type="match status" value="1"/>
</dbReference>
<evidence type="ECO:0000313" key="2">
    <source>
        <dbReference type="EMBL" id="QED27367.1"/>
    </source>
</evidence>
<dbReference type="OrthoDB" id="9781333at2"/>
<dbReference type="RefSeq" id="WP_146959052.1">
    <property type="nucleotide sequence ID" value="NZ_CP042467.1"/>
</dbReference>
<dbReference type="PANTHER" id="PTHR10579">
    <property type="entry name" value="CALCIUM-ACTIVATED CHLORIDE CHANNEL REGULATOR"/>
    <property type="match status" value="1"/>
</dbReference>
<accession>A0A5B8XQI9</accession>
<name>A0A5B8XQI9_9DELT</name>
<organism evidence="2 3">
    <name type="scientific">Microvenator marinus</name>
    <dbReference type="NCBI Taxonomy" id="2600177"/>
    <lineage>
        <taxon>Bacteria</taxon>
        <taxon>Deltaproteobacteria</taxon>
        <taxon>Bradymonadales</taxon>
        <taxon>Microvenatoraceae</taxon>
        <taxon>Microvenator</taxon>
    </lineage>
</organism>